<evidence type="ECO:0000313" key="5">
    <source>
        <dbReference type="Proteomes" id="UP001147746"/>
    </source>
</evidence>
<feature type="repeat" description="ANK" evidence="3">
    <location>
        <begin position="503"/>
        <end position="535"/>
    </location>
</feature>
<dbReference type="Pfam" id="PF12796">
    <property type="entry name" value="Ank_2"/>
    <property type="match status" value="2"/>
</dbReference>
<dbReference type="PROSITE" id="PS50088">
    <property type="entry name" value="ANK_REPEAT"/>
    <property type="match status" value="5"/>
</dbReference>
<evidence type="ECO:0000256" key="1">
    <source>
        <dbReference type="ARBA" id="ARBA00022737"/>
    </source>
</evidence>
<dbReference type="SUPFAM" id="SSF48403">
    <property type="entry name" value="Ankyrin repeat"/>
    <property type="match status" value="2"/>
</dbReference>
<evidence type="ECO:0000256" key="2">
    <source>
        <dbReference type="ARBA" id="ARBA00023043"/>
    </source>
</evidence>
<dbReference type="OrthoDB" id="366390at2759"/>
<protein>
    <submittedName>
        <fullName evidence="4">Uncharacterized protein</fullName>
    </submittedName>
</protein>
<evidence type="ECO:0000256" key="3">
    <source>
        <dbReference type="PROSITE-ProRule" id="PRU00023"/>
    </source>
</evidence>
<feature type="repeat" description="ANK" evidence="3">
    <location>
        <begin position="213"/>
        <end position="239"/>
    </location>
</feature>
<organism evidence="4 5">
    <name type="scientific">Penicillium atrosanguineum</name>
    <dbReference type="NCBI Taxonomy" id="1132637"/>
    <lineage>
        <taxon>Eukaryota</taxon>
        <taxon>Fungi</taxon>
        <taxon>Dikarya</taxon>
        <taxon>Ascomycota</taxon>
        <taxon>Pezizomycotina</taxon>
        <taxon>Eurotiomycetes</taxon>
        <taxon>Eurotiomycetidae</taxon>
        <taxon>Eurotiales</taxon>
        <taxon>Aspergillaceae</taxon>
        <taxon>Penicillium</taxon>
    </lineage>
</organism>
<feature type="repeat" description="ANK" evidence="3">
    <location>
        <begin position="329"/>
        <end position="361"/>
    </location>
</feature>
<keyword evidence="5" id="KW-1185">Reference proteome</keyword>
<dbReference type="Proteomes" id="UP001147746">
    <property type="component" value="Unassembled WGS sequence"/>
</dbReference>
<keyword evidence="2 3" id="KW-0040">ANK repeat</keyword>
<proteinExistence type="predicted"/>
<dbReference type="PROSITE" id="PS50181">
    <property type="entry name" value="FBOX"/>
    <property type="match status" value="1"/>
</dbReference>
<dbReference type="InterPro" id="IPR002110">
    <property type="entry name" value="Ankyrin_rpt"/>
</dbReference>
<keyword evidence="1" id="KW-0677">Repeat</keyword>
<dbReference type="PROSITE" id="PS50297">
    <property type="entry name" value="ANK_REP_REGION"/>
    <property type="match status" value="3"/>
</dbReference>
<dbReference type="Pfam" id="PF00023">
    <property type="entry name" value="Ank"/>
    <property type="match status" value="1"/>
</dbReference>
<dbReference type="AlphaFoldDB" id="A0A9W9PR30"/>
<dbReference type="PANTHER" id="PTHR24198">
    <property type="entry name" value="ANKYRIN REPEAT AND PROTEIN KINASE DOMAIN-CONTAINING PROTEIN"/>
    <property type="match status" value="1"/>
</dbReference>
<accession>A0A9W9PR30</accession>
<reference evidence="4" key="1">
    <citation type="submission" date="2022-12" db="EMBL/GenBank/DDBJ databases">
        <authorList>
            <person name="Petersen C."/>
        </authorList>
    </citation>
    <scope>NUCLEOTIDE SEQUENCE</scope>
    <source>
        <strain evidence="4">IBT 21472</strain>
    </source>
</reference>
<reference evidence="4" key="2">
    <citation type="journal article" date="2023" name="IMA Fungus">
        <title>Comparative genomic study of the Penicillium genus elucidates a diverse pangenome and 15 lateral gene transfer events.</title>
        <authorList>
            <person name="Petersen C."/>
            <person name="Sorensen T."/>
            <person name="Nielsen M.R."/>
            <person name="Sondergaard T.E."/>
            <person name="Sorensen J.L."/>
            <person name="Fitzpatrick D.A."/>
            <person name="Frisvad J.C."/>
            <person name="Nielsen K.L."/>
        </authorList>
    </citation>
    <scope>NUCLEOTIDE SEQUENCE</scope>
    <source>
        <strain evidence="4">IBT 21472</strain>
    </source>
</reference>
<feature type="repeat" description="ANK" evidence="3">
    <location>
        <begin position="246"/>
        <end position="278"/>
    </location>
</feature>
<dbReference type="Gene3D" id="1.25.40.20">
    <property type="entry name" value="Ankyrin repeat-containing domain"/>
    <property type="match status" value="4"/>
</dbReference>
<sequence length="561" mass="61439">MPLLALPNELLLIIASQLKNLGDINALTQVCRRCYEVINFHVYVRDIKDNEGNGLILAAQHGQLGAVRKFIDQGQDPFDYIDSDGGMPLNEAALYGRKDVVLFLLDYVPTTSDGNPENLHGAALSNAVRGGHDQVARIIIDSQAKPASLVDSGAKLVSLAVAKGRNSILALMLERGFKSSDYLLDSAVSQGSNDCVKVLLDWGFDVNFAEPNGCRSPLYAAAGKGHAATVRLLIDRGADPYRTSIYDFMPLFIATLIGHEDVVRILLDSGVNPEGLDEQARYPPKKPREEFLRVISGEYGTFSLRNPRRDILIYGSFPSLQTIVPYCSNCHTPLCVAAMMGHEDIVRLLLDRGVDPNFIDPNGDVPLRLAAMNNRSGVISLLLERGAWIDFVDLDGKTALCHALSNGSHEATIILLNAGAREDFARIGNDDLILQALNSAGVPVLPPTVLDNYQAGLRDNSSTSVAHGCYLGLPPGRGLYRRCERLVEFFLDRGSSIDSRDSLGRTVLHQASFLFCNSTIDLLLARGADPNACDVFGQTPLYLWLQGPNHYRPFKFRWHPS</sequence>
<feature type="repeat" description="ANK" evidence="3">
    <location>
        <begin position="362"/>
        <end position="394"/>
    </location>
</feature>
<dbReference type="EMBL" id="JAPZBO010000008">
    <property type="protein sequence ID" value="KAJ5307451.1"/>
    <property type="molecule type" value="Genomic_DNA"/>
</dbReference>
<dbReference type="PANTHER" id="PTHR24198:SF165">
    <property type="entry name" value="ANKYRIN REPEAT-CONTAINING PROTEIN-RELATED"/>
    <property type="match status" value="1"/>
</dbReference>
<gene>
    <name evidence="4" type="ORF">N7476_008107</name>
</gene>
<dbReference type="SMART" id="SM00248">
    <property type="entry name" value="ANK"/>
    <property type="match status" value="10"/>
</dbReference>
<name>A0A9W9PR30_9EURO</name>
<dbReference type="InterPro" id="IPR036770">
    <property type="entry name" value="Ankyrin_rpt-contain_sf"/>
</dbReference>
<evidence type="ECO:0000313" key="4">
    <source>
        <dbReference type="EMBL" id="KAJ5307451.1"/>
    </source>
</evidence>
<comment type="caution">
    <text evidence="4">The sequence shown here is derived from an EMBL/GenBank/DDBJ whole genome shotgun (WGS) entry which is preliminary data.</text>
</comment>
<dbReference type="InterPro" id="IPR001810">
    <property type="entry name" value="F-box_dom"/>
</dbReference>